<evidence type="ECO:0000313" key="4">
    <source>
        <dbReference type="Proteomes" id="UP000298050"/>
    </source>
</evidence>
<organism evidence="3 4">
    <name type="scientific">Mangrovimicrobium sediminis</name>
    <dbReference type="NCBI Taxonomy" id="2562682"/>
    <lineage>
        <taxon>Bacteria</taxon>
        <taxon>Pseudomonadati</taxon>
        <taxon>Pseudomonadota</taxon>
        <taxon>Gammaproteobacteria</taxon>
        <taxon>Cellvibrionales</taxon>
        <taxon>Halieaceae</taxon>
        <taxon>Mangrovimicrobium</taxon>
    </lineage>
</organism>
<feature type="region of interest" description="Disordered" evidence="1">
    <location>
        <begin position="202"/>
        <end position="224"/>
    </location>
</feature>
<dbReference type="AlphaFoldDB" id="A0A4Z0LYE6"/>
<evidence type="ECO:0000256" key="2">
    <source>
        <dbReference type="SAM" id="Phobius"/>
    </source>
</evidence>
<reference evidence="3 4" key="1">
    <citation type="submission" date="2019-04" db="EMBL/GenBank/DDBJ databases">
        <title>Taxonomy of novel Haliea sp. from mangrove soil of West Coast of India.</title>
        <authorList>
            <person name="Verma A."/>
            <person name="Kumar P."/>
            <person name="Krishnamurthi S."/>
        </authorList>
    </citation>
    <scope>NUCLEOTIDE SEQUENCE [LARGE SCALE GENOMIC DNA]</scope>
    <source>
        <strain evidence="3 4">SAOS-164</strain>
    </source>
</reference>
<accession>A0A4Z0LYE6</accession>
<protein>
    <submittedName>
        <fullName evidence="3">TIGR03746 family integrating conjugative element protein</fullName>
    </submittedName>
</protein>
<dbReference type="Pfam" id="PF11444">
    <property type="entry name" value="DUF2895"/>
    <property type="match status" value="1"/>
</dbReference>
<keyword evidence="2" id="KW-0472">Membrane</keyword>
<evidence type="ECO:0000256" key="1">
    <source>
        <dbReference type="SAM" id="MobiDB-lite"/>
    </source>
</evidence>
<sequence length="224" mass="25413">MRRYRLEIDNVRAHLRSLWIVIGLQGLIILALWIGWSQAPKQLRVYVPPDLRSGAVLAAEEVPPANVYAFAFYIFQQLNRWSENGATDYGHAIFRISPYLTPRYRNDLIADMELKARRGELAFRVRGVHEVPGHGYEERRVDVLSADVWVVWLDLDLLESVKGMTVKQTSIRYPIRVVRQAIDPETNPWGLALDGYGADGPRRLSKADLSESDSDGAAVDKEPS</sequence>
<keyword evidence="2" id="KW-1133">Transmembrane helix</keyword>
<gene>
    <name evidence="3" type="ORF">E4634_15935</name>
</gene>
<keyword evidence="2" id="KW-0812">Transmembrane</keyword>
<dbReference type="OrthoDB" id="8558441at2"/>
<dbReference type="InterPro" id="IPR021548">
    <property type="entry name" value="DUF2895"/>
</dbReference>
<evidence type="ECO:0000313" key="3">
    <source>
        <dbReference type="EMBL" id="TGD72158.1"/>
    </source>
</evidence>
<name>A0A4Z0LYE6_9GAMM</name>
<dbReference type="Proteomes" id="UP000298050">
    <property type="component" value="Unassembled WGS sequence"/>
</dbReference>
<feature type="transmembrane region" description="Helical" evidence="2">
    <location>
        <begin position="18"/>
        <end position="36"/>
    </location>
</feature>
<comment type="caution">
    <text evidence="3">The sequence shown here is derived from an EMBL/GenBank/DDBJ whole genome shotgun (WGS) entry which is preliminary data.</text>
</comment>
<dbReference type="NCBIfam" id="TIGR03746">
    <property type="entry name" value="conj_TIGR03746"/>
    <property type="match status" value="1"/>
</dbReference>
<keyword evidence="4" id="KW-1185">Reference proteome</keyword>
<proteinExistence type="predicted"/>
<dbReference type="EMBL" id="SRLE01000011">
    <property type="protein sequence ID" value="TGD72158.1"/>
    <property type="molecule type" value="Genomic_DNA"/>
</dbReference>